<dbReference type="SUPFAM" id="SSF51905">
    <property type="entry name" value="FAD/NAD(P)-binding domain"/>
    <property type="match status" value="1"/>
</dbReference>
<dbReference type="InterPro" id="IPR002937">
    <property type="entry name" value="Amino_oxidase"/>
</dbReference>
<gene>
    <name evidence="2" type="ORF">PCON_02062</name>
</gene>
<dbReference type="InterPro" id="IPR036188">
    <property type="entry name" value="FAD/NAD-bd_sf"/>
</dbReference>
<proteinExistence type="predicted"/>
<keyword evidence="2" id="KW-0808">Transferase</keyword>
<reference evidence="2 3" key="1">
    <citation type="journal article" date="2013" name="PLoS Genet.">
        <title>The genome and development-dependent transcriptomes of Pyronema confluens: a window into fungal evolution.</title>
        <authorList>
            <person name="Traeger S."/>
            <person name="Altegoer F."/>
            <person name="Freitag M."/>
            <person name="Gabaldon T."/>
            <person name="Kempken F."/>
            <person name="Kumar A."/>
            <person name="Marcet-Houben M."/>
            <person name="Poggeler S."/>
            <person name="Stajich J.E."/>
            <person name="Nowrousian M."/>
        </authorList>
    </citation>
    <scope>NUCLEOTIDE SEQUENCE [LARGE SCALE GENOMIC DNA]</scope>
    <source>
        <strain evidence="3">CBS 100304</strain>
        <tissue evidence="2">Vegetative mycelium</tissue>
    </source>
</reference>
<evidence type="ECO:0000259" key="1">
    <source>
        <dbReference type="Pfam" id="PF01593"/>
    </source>
</evidence>
<dbReference type="Pfam" id="PF01593">
    <property type="entry name" value="Amino_oxidase"/>
    <property type="match status" value="1"/>
</dbReference>
<dbReference type="InterPro" id="IPR050464">
    <property type="entry name" value="Zeta_carotene_desat/Oxidored"/>
</dbReference>
<dbReference type="OrthoDB" id="5977668at2759"/>
<dbReference type="PANTHER" id="PTHR42923">
    <property type="entry name" value="PROTOPORPHYRINOGEN OXIDASE"/>
    <property type="match status" value="1"/>
</dbReference>
<dbReference type="Proteomes" id="UP000018144">
    <property type="component" value="Unassembled WGS sequence"/>
</dbReference>
<evidence type="ECO:0000313" key="2">
    <source>
        <dbReference type="EMBL" id="CCX33820.1"/>
    </source>
</evidence>
<dbReference type="GO" id="GO:0032259">
    <property type="term" value="P:methylation"/>
    <property type="evidence" value="ECO:0007669"/>
    <property type="project" value="UniProtKB-KW"/>
</dbReference>
<dbReference type="STRING" id="1076935.U4LPG5"/>
<dbReference type="AlphaFoldDB" id="U4LPG5"/>
<dbReference type="OMA" id="RAWASWN"/>
<sequence>MLQPTRHKIAIIGTGISGLSAAWALNKTKQYEVHLYEASDRLGGHTNTVAFPHKGREVMVDAGFAVLNDATYPNFLSLLDHLGIKTEPTEMSFSITSSIASCSSWSTVSLLSLFAHQQNLTSLSFWRMLFDILRFNLFSPDLLTVTDEDEQNITLGDYLDREGYSEKFRRDCILPIAIAWNGSPGVRSALRIPAVSLVRFMRNQNMLRGIWGEETTCLTLKGGAKSYIDVLIHGIPKWKIHLSTPVKEVGTREDGKPYLKIIEEEAGECEFQYVYDHIIIATPGDEALRLLGSGATVKEKEILSAFKTTKNKVVLHSDLDHMPALKSTWAAWNYLTTTSARTGGIDKVELTYNLNILHHLRRSAFGDVLATLNPITEPAKKSTQGVYQYHVLVNTQASLAARKRIEMEIQNKRGISFAGAWLGWGSHEDGCASGLKAAERLGVMMPWGDGKVIDSNTVGTPTHPQKMDWIMGLVRMVVWVLSVWVSVVEGLVEGIHDVRKQTGNGGE</sequence>
<feature type="domain" description="Amine oxidase" evidence="1">
    <location>
        <begin position="16"/>
        <end position="288"/>
    </location>
</feature>
<name>U4LPG5_PYROM</name>
<dbReference type="GO" id="GO:0016491">
    <property type="term" value="F:oxidoreductase activity"/>
    <property type="evidence" value="ECO:0007669"/>
    <property type="project" value="InterPro"/>
</dbReference>
<protein>
    <submittedName>
        <fullName evidence="2">Similar to Lysine-specific histone demethylase 1 acc. no. Q9Y802</fullName>
    </submittedName>
</protein>
<dbReference type="Gene3D" id="3.50.50.60">
    <property type="entry name" value="FAD/NAD(P)-binding domain"/>
    <property type="match status" value="1"/>
</dbReference>
<organism evidence="2 3">
    <name type="scientific">Pyronema omphalodes (strain CBS 100304)</name>
    <name type="common">Pyronema confluens</name>
    <dbReference type="NCBI Taxonomy" id="1076935"/>
    <lineage>
        <taxon>Eukaryota</taxon>
        <taxon>Fungi</taxon>
        <taxon>Dikarya</taxon>
        <taxon>Ascomycota</taxon>
        <taxon>Pezizomycotina</taxon>
        <taxon>Pezizomycetes</taxon>
        <taxon>Pezizales</taxon>
        <taxon>Pyronemataceae</taxon>
        <taxon>Pyronema</taxon>
    </lineage>
</organism>
<accession>U4LPG5</accession>
<dbReference type="eggNOG" id="ENOG502QSMW">
    <property type="taxonomic scope" value="Eukaryota"/>
</dbReference>
<dbReference type="GO" id="GO:0008168">
    <property type="term" value="F:methyltransferase activity"/>
    <property type="evidence" value="ECO:0007669"/>
    <property type="project" value="UniProtKB-KW"/>
</dbReference>
<dbReference type="EMBL" id="HF936249">
    <property type="protein sequence ID" value="CCX33820.1"/>
    <property type="molecule type" value="Genomic_DNA"/>
</dbReference>
<evidence type="ECO:0000313" key="3">
    <source>
        <dbReference type="Proteomes" id="UP000018144"/>
    </source>
</evidence>
<keyword evidence="3" id="KW-1185">Reference proteome</keyword>
<keyword evidence="2" id="KW-0489">Methyltransferase</keyword>
<dbReference type="PANTHER" id="PTHR42923:SF17">
    <property type="entry name" value="AMINE OXIDASE DOMAIN-CONTAINING PROTEIN"/>
    <property type="match status" value="1"/>
</dbReference>